<dbReference type="Proteomes" id="UP000039046">
    <property type="component" value="Unassembled WGS sequence"/>
</dbReference>
<gene>
    <name evidence="2" type="ORF">VHEMI09234</name>
</gene>
<dbReference type="Pfam" id="PF24684">
    <property type="entry name" value="Vgb_lyase"/>
    <property type="match status" value="1"/>
</dbReference>
<dbReference type="InterPro" id="IPR015943">
    <property type="entry name" value="WD40/YVTN_repeat-like_dom_sf"/>
</dbReference>
<dbReference type="PANTHER" id="PTHR40274:SF3">
    <property type="entry name" value="VIRGINIAMYCIN B LYASE"/>
    <property type="match status" value="1"/>
</dbReference>
<proteinExistence type="predicted"/>
<sequence length="352" mass="38839">MKSIFSVVFSALALRVDAAPALADESRFTVYEMPTPLAGPCDLTTGPDGAIWVSYMLDNKLARIDPDTGNIDEYEIPWTLPELNVTLPNILGRTVLACVVQPGADGHLYAANGVRNQLVKMNVTTKHIEVITPPNFNPLGNLQPFNDLYTGPHGMYFTQTTNNVISYYEYATGNFKTYTVPTALSAPLGIYYGSDDKVYFLELLGQKVGRLDPATETIEEFPLPLNLFGPGVVRAETEGKYVWFTSVIGNAIGRIDMRTGELKAFPDDIPLALPAEDTVDGDGNVWYSTFNQNLLNRIDKNTGKVTHIKMPGTLIPAPLSIPYNFDVAMHYGPGNSMWFTNDLVNRVGRYQL</sequence>
<protein>
    <recommendedName>
        <fullName evidence="4">Virginiamycin B lyase</fullName>
    </recommendedName>
</protein>
<dbReference type="SUPFAM" id="SSF63829">
    <property type="entry name" value="Calcium-dependent phosphotriesterase"/>
    <property type="match status" value="2"/>
</dbReference>
<reference evidence="2 3" key="1">
    <citation type="journal article" date="2015" name="Genome Announc.">
        <title>Draft Genome Sequence and Gene Annotation of the Entomopathogenic Fungus Verticillium hemipterigenum.</title>
        <authorList>
            <person name="Horn F."/>
            <person name="Habel A."/>
            <person name="Scharf D.H."/>
            <person name="Dworschak J."/>
            <person name="Brakhage A.A."/>
            <person name="Guthke R."/>
            <person name="Hertweck C."/>
            <person name="Linde J."/>
        </authorList>
    </citation>
    <scope>NUCLEOTIDE SEQUENCE [LARGE SCALE GENOMIC DNA]</scope>
</reference>
<feature type="signal peptide" evidence="1">
    <location>
        <begin position="1"/>
        <end position="18"/>
    </location>
</feature>
<evidence type="ECO:0000256" key="1">
    <source>
        <dbReference type="SAM" id="SignalP"/>
    </source>
</evidence>
<evidence type="ECO:0000313" key="2">
    <source>
        <dbReference type="EMBL" id="CEJ93658.1"/>
    </source>
</evidence>
<feature type="chain" id="PRO_5001979863" description="Virginiamycin B lyase" evidence="1">
    <location>
        <begin position="19"/>
        <end position="352"/>
    </location>
</feature>
<dbReference type="PANTHER" id="PTHR40274">
    <property type="entry name" value="VIRGINIAMYCIN B LYASE"/>
    <property type="match status" value="1"/>
</dbReference>
<dbReference type="Gene3D" id="2.130.10.10">
    <property type="entry name" value="YVTN repeat-like/Quinoprotein amine dehydrogenase"/>
    <property type="match status" value="2"/>
</dbReference>
<organism evidence="2 3">
    <name type="scientific">[Torrubiella] hemipterigena</name>
    <dbReference type="NCBI Taxonomy" id="1531966"/>
    <lineage>
        <taxon>Eukaryota</taxon>
        <taxon>Fungi</taxon>
        <taxon>Dikarya</taxon>
        <taxon>Ascomycota</taxon>
        <taxon>Pezizomycotina</taxon>
        <taxon>Sordariomycetes</taxon>
        <taxon>Hypocreomycetidae</taxon>
        <taxon>Hypocreales</taxon>
        <taxon>Clavicipitaceae</taxon>
        <taxon>Clavicipitaceae incertae sedis</taxon>
        <taxon>'Torrubiella' clade</taxon>
    </lineage>
</organism>
<keyword evidence="1" id="KW-0732">Signal</keyword>
<keyword evidence="3" id="KW-1185">Reference proteome</keyword>
<evidence type="ECO:0000313" key="3">
    <source>
        <dbReference type="Proteomes" id="UP000039046"/>
    </source>
</evidence>
<dbReference type="OrthoDB" id="3625478at2759"/>
<dbReference type="EMBL" id="CDHN01000005">
    <property type="protein sequence ID" value="CEJ93658.1"/>
    <property type="molecule type" value="Genomic_DNA"/>
</dbReference>
<dbReference type="AlphaFoldDB" id="A0A0A1TQ12"/>
<name>A0A0A1TQ12_9HYPO</name>
<accession>A0A0A1TQ12</accession>
<dbReference type="HOGENOM" id="CLU_787981_0_0_1"/>
<dbReference type="InterPro" id="IPR051344">
    <property type="entry name" value="Vgb"/>
</dbReference>
<evidence type="ECO:0008006" key="4">
    <source>
        <dbReference type="Google" id="ProtNLM"/>
    </source>
</evidence>